<accession>A0A0F9M0G7</accession>
<comment type="caution">
    <text evidence="7">The sequence shown here is derived from an EMBL/GenBank/DDBJ whole genome shotgun (WGS) entry which is preliminary data.</text>
</comment>
<dbReference type="PANTHER" id="PTHR34047">
    <property type="entry name" value="NUCLEAR INTRON MATURASE 1, MITOCHONDRIAL-RELATED"/>
    <property type="match status" value="1"/>
</dbReference>
<name>A0A0F9M0G7_9ZZZZ</name>
<dbReference type="PROSITE" id="PS50878">
    <property type="entry name" value="RT_POL"/>
    <property type="match status" value="1"/>
</dbReference>
<dbReference type="InterPro" id="IPR000123">
    <property type="entry name" value="Reverse_transcriptase_msDNA"/>
</dbReference>
<protein>
    <recommendedName>
        <fullName evidence="6">Reverse transcriptase domain-containing protein</fullName>
    </recommendedName>
</protein>
<dbReference type="GO" id="GO:0003964">
    <property type="term" value="F:RNA-directed DNA polymerase activity"/>
    <property type="evidence" value="ECO:0007669"/>
    <property type="project" value="UniProtKB-EC"/>
</dbReference>
<dbReference type="GO" id="GO:0003723">
    <property type="term" value="F:RNA binding"/>
    <property type="evidence" value="ECO:0007669"/>
    <property type="project" value="InterPro"/>
</dbReference>
<comment type="catalytic activity">
    <reaction evidence="5">
        <text>DNA(n) + a 2'-deoxyribonucleoside 5'-triphosphate = DNA(n+1) + diphosphate</text>
        <dbReference type="Rhea" id="RHEA:22508"/>
        <dbReference type="Rhea" id="RHEA-COMP:17339"/>
        <dbReference type="Rhea" id="RHEA-COMP:17340"/>
        <dbReference type="ChEBI" id="CHEBI:33019"/>
        <dbReference type="ChEBI" id="CHEBI:61560"/>
        <dbReference type="ChEBI" id="CHEBI:173112"/>
        <dbReference type="EC" id="2.7.7.49"/>
    </reaction>
</comment>
<evidence type="ECO:0000256" key="1">
    <source>
        <dbReference type="ARBA" id="ARBA00022679"/>
    </source>
</evidence>
<keyword evidence="2" id="KW-0548">Nucleotidyltransferase</keyword>
<evidence type="ECO:0000256" key="4">
    <source>
        <dbReference type="ARBA" id="ARBA00022842"/>
    </source>
</evidence>
<evidence type="ECO:0000256" key="3">
    <source>
        <dbReference type="ARBA" id="ARBA00022723"/>
    </source>
</evidence>
<organism evidence="7">
    <name type="scientific">marine sediment metagenome</name>
    <dbReference type="NCBI Taxonomy" id="412755"/>
    <lineage>
        <taxon>unclassified sequences</taxon>
        <taxon>metagenomes</taxon>
        <taxon>ecological metagenomes</taxon>
    </lineage>
</organism>
<dbReference type="AlphaFoldDB" id="A0A0F9M0G7"/>
<feature type="domain" description="Reverse transcriptase" evidence="6">
    <location>
        <begin position="1"/>
        <end position="264"/>
    </location>
</feature>
<dbReference type="CDD" id="cd03487">
    <property type="entry name" value="RT_Bac_retron_II"/>
    <property type="match status" value="1"/>
</dbReference>
<dbReference type="Pfam" id="PF00078">
    <property type="entry name" value="RVT_1"/>
    <property type="match status" value="1"/>
</dbReference>
<dbReference type="InterPro" id="IPR000477">
    <property type="entry name" value="RT_dom"/>
</dbReference>
<proteinExistence type="predicted"/>
<keyword evidence="3" id="KW-0479">Metal-binding</keyword>
<dbReference type="GO" id="GO:0046872">
    <property type="term" value="F:metal ion binding"/>
    <property type="evidence" value="ECO:0007669"/>
    <property type="project" value="UniProtKB-KW"/>
</dbReference>
<dbReference type="EMBL" id="LAZR01005530">
    <property type="protein sequence ID" value="KKM99148.1"/>
    <property type="molecule type" value="Genomic_DNA"/>
</dbReference>
<evidence type="ECO:0000313" key="7">
    <source>
        <dbReference type="EMBL" id="KKM99148.1"/>
    </source>
</evidence>
<dbReference type="InterPro" id="IPR051083">
    <property type="entry name" value="GrpII_Intron_Splice-Mob/Def"/>
</dbReference>
<gene>
    <name evidence="7" type="ORF">LCGC14_1150700</name>
</gene>
<reference evidence="7" key="1">
    <citation type="journal article" date="2015" name="Nature">
        <title>Complex archaea that bridge the gap between prokaryotes and eukaryotes.</title>
        <authorList>
            <person name="Spang A."/>
            <person name="Saw J.H."/>
            <person name="Jorgensen S.L."/>
            <person name="Zaremba-Niedzwiedzka K."/>
            <person name="Martijn J."/>
            <person name="Lind A.E."/>
            <person name="van Eijk R."/>
            <person name="Schleper C."/>
            <person name="Guy L."/>
            <person name="Ettema T.J."/>
        </authorList>
    </citation>
    <scope>NUCLEOTIDE SEQUENCE</scope>
</reference>
<sequence length="400" mass="45862">MNLVGNNLDIPRKISTGAIASLNSLYNTLGCTESEITSVLNIPPDQLYTEIRISKAGGKQRVVYNPHRLLRRLQKKINEQIFSNSDVISWPCYLYGSIPNQNYEDGLEIYSRKDYVSCAARHCGARSLLKLDVENFFDNIHYDVVYAVFSDFLKCSSDVSDILSRLCCKGEHLVQGALTSSYLASLCLYDLEGAVAERLRRKGFVYTRLVDDVTVSSKKLNVDFTFARNTVVSMLEGKDLPVNESKTKVHRVSTVPLSVHGLRIGFSTPRLPADEVRRIRAAVRNIESLATESNYRTTHAYRHEFNRCMGRVNKLLRVEHSQHPSLASRLERIRPLPSFRDIARAKGMIDRLRSDHTSRAHTHWYKTRYHKVLERLIVLQRTYKHVSYEFRVELKGLKPI</sequence>
<evidence type="ECO:0000256" key="5">
    <source>
        <dbReference type="ARBA" id="ARBA00048173"/>
    </source>
</evidence>
<evidence type="ECO:0000256" key="2">
    <source>
        <dbReference type="ARBA" id="ARBA00022695"/>
    </source>
</evidence>
<dbReference type="PRINTS" id="PR00866">
    <property type="entry name" value="RNADNAPOLMS"/>
</dbReference>
<keyword evidence="4" id="KW-0460">Magnesium</keyword>
<evidence type="ECO:0000259" key="6">
    <source>
        <dbReference type="PROSITE" id="PS50878"/>
    </source>
</evidence>
<keyword evidence="1" id="KW-0808">Transferase</keyword>